<keyword evidence="6 8" id="KW-1133">Transmembrane helix</keyword>
<evidence type="ECO:0000256" key="2">
    <source>
        <dbReference type="ARBA" id="ARBA00022448"/>
    </source>
</evidence>
<evidence type="ECO:0000256" key="1">
    <source>
        <dbReference type="ARBA" id="ARBA00004651"/>
    </source>
</evidence>
<evidence type="ECO:0000256" key="7">
    <source>
        <dbReference type="ARBA" id="ARBA00023136"/>
    </source>
</evidence>
<keyword evidence="5" id="KW-0029">Amino-acid transport</keyword>
<evidence type="ECO:0000256" key="8">
    <source>
        <dbReference type="RuleBase" id="RU363032"/>
    </source>
</evidence>
<dbReference type="Gene3D" id="1.10.3720.10">
    <property type="entry name" value="MetI-like"/>
    <property type="match status" value="1"/>
</dbReference>
<dbReference type="InterPro" id="IPR035906">
    <property type="entry name" value="MetI-like_sf"/>
</dbReference>
<dbReference type="GO" id="GO:0043190">
    <property type="term" value="C:ATP-binding cassette (ABC) transporter complex"/>
    <property type="evidence" value="ECO:0007669"/>
    <property type="project" value="InterPro"/>
</dbReference>
<feature type="transmembrane region" description="Helical" evidence="8">
    <location>
        <begin position="88"/>
        <end position="107"/>
    </location>
</feature>
<name>A0A511V6G2_9BACL</name>
<evidence type="ECO:0000256" key="3">
    <source>
        <dbReference type="ARBA" id="ARBA00022475"/>
    </source>
</evidence>
<comment type="caution">
    <text evidence="10">The sequence shown here is derived from an EMBL/GenBank/DDBJ whole genome shotgun (WGS) entry which is preliminary data.</text>
</comment>
<dbReference type="EMBL" id="BJXX01000083">
    <property type="protein sequence ID" value="GEN34534.1"/>
    <property type="molecule type" value="Genomic_DNA"/>
</dbReference>
<dbReference type="PANTHER" id="PTHR30614">
    <property type="entry name" value="MEMBRANE COMPONENT OF AMINO ACID ABC TRANSPORTER"/>
    <property type="match status" value="1"/>
</dbReference>
<evidence type="ECO:0000256" key="5">
    <source>
        <dbReference type="ARBA" id="ARBA00022970"/>
    </source>
</evidence>
<dbReference type="NCBIfam" id="TIGR01726">
    <property type="entry name" value="HEQRo_perm_3TM"/>
    <property type="match status" value="1"/>
</dbReference>
<dbReference type="InterPro" id="IPR043429">
    <property type="entry name" value="ArtM/GltK/GlnP/TcyL/YhdX-like"/>
</dbReference>
<evidence type="ECO:0000313" key="10">
    <source>
        <dbReference type="EMBL" id="GEN34534.1"/>
    </source>
</evidence>
<proteinExistence type="inferred from homology"/>
<dbReference type="PROSITE" id="PS50928">
    <property type="entry name" value="ABC_TM1"/>
    <property type="match status" value="1"/>
</dbReference>
<keyword evidence="7 8" id="KW-0472">Membrane</keyword>
<feature type="transmembrane region" description="Helical" evidence="8">
    <location>
        <begin position="183"/>
        <end position="208"/>
    </location>
</feature>
<accession>A0A511V6G2</accession>
<keyword evidence="2 8" id="KW-0813">Transport</keyword>
<dbReference type="OrthoDB" id="9805999at2"/>
<keyword evidence="3" id="KW-1003">Cell membrane</keyword>
<feature type="transmembrane region" description="Helical" evidence="8">
    <location>
        <begin position="20"/>
        <end position="43"/>
    </location>
</feature>
<keyword evidence="11" id="KW-1185">Reference proteome</keyword>
<dbReference type="AlphaFoldDB" id="A0A511V6G2"/>
<dbReference type="Pfam" id="PF00528">
    <property type="entry name" value="BPD_transp_1"/>
    <property type="match status" value="1"/>
</dbReference>
<evidence type="ECO:0000256" key="4">
    <source>
        <dbReference type="ARBA" id="ARBA00022692"/>
    </source>
</evidence>
<feature type="domain" description="ABC transmembrane type-1" evidence="9">
    <location>
        <begin position="19"/>
        <end position="208"/>
    </location>
</feature>
<dbReference type="PANTHER" id="PTHR30614:SF41">
    <property type="entry name" value="INNER MEMBRANE AMINO-ACID ABC TRANSPORTER PERMEASE PROTEIN YHDY"/>
    <property type="match status" value="1"/>
</dbReference>
<reference evidence="10 11" key="1">
    <citation type="submission" date="2019-07" db="EMBL/GenBank/DDBJ databases">
        <title>Whole genome shotgun sequence of Aneurinibacillus danicus NBRC 102444.</title>
        <authorList>
            <person name="Hosoyama A."/>
            <person name="Uohara A."/>
            <person name="Ohji S."/>
            <person name="Ichikawa N."/>
        </authorList>
    </citation>
    <scope>NUCLEOTIDE SEQUENCE [LARGE SCALE GENOMIC DNA]</scope>
    <source>
        <strain evidence="10 11">NBRC 102444</strain>
    </source>
</reference>
<dbReference type="GO" id="GO:0022857">
    <property type="term" value="F:transmembrane transporter activity"/>
    <property type="evidence" value="ECO:0007669"/>
    <property type="project" value="InterPro"/>
</dbReference>
<protein>
    <submittedName>
        <fullName evidence="10">Glutamine ABC transporter permease</fullName>
    </submittedName>
</protein>
<feature type="transmembrane region" description="Helical" evidence="8">
    <location>
        <begin position="153"/>
        <end position="171"/>
    </location>
</feature>
<sequence>MDFAGAYSWPNIKYLLEGFLVTLEVAALAILLSFVFGIIIAIIRYTKIPVLSQVMFVWVEMIRNLPLLLIIFFVYFALRDVGIKLEVFSAAVAALTIFESAMISEIVRSGLMSVDKGQIEAARASGLNYTQTLRYIILPQALRRMVPPIVSQFISLLKDTSLAIIIALPELMHNGQVIYNTKITYVIPILLLIAVMYFVVNFSLSVIARRLEHSR</sequence>
<dbReference type="GO" id="GO:0006865">
    <property type="term" value="P:amino acid transport"/>
    <property type="evidence" value="ECO:0007669"/>
    <property type="project" value="UniProtKB-KW"/>
</dbReference>
<dbReference type="RefSeq" id="WP_146809803.1">
    <property type="nucleotide sequence ID" value="NZ_BJXX01000083.1"/>
</dbReference>
<dbReference type="CDD" id="cd06261">
    <property type="entry name" value="TM_PBP2"/>
    <property type="match status" value="1"/>
</dbReference>
<dbReference type="FunFam" id="1.10.3720.10:FF:000033">
    <property type="entry name" value="Polar amino acid ABC transporter permease"/>
    <property type="match status" value="1"/>
</dbReference>
<comment type="subcellular location">
    <subcellularLocation>
        <location evidence="1 8">Cell membrane</location>
        <topology evidence="1 8">Multi-pass membrane protein</topology>
    </subcellularLocation>
</comment>
<evidence type="ECO:0000256" key="6">
    <source>
        <dbReference type="ARBA" id="ARBA00022989"/>
    </source>
</evidence>
<dbReference type="InterPro" id="IPR010065">
    <property type="entry name" value="AA_ABC_transptr_permease_3TM"/>
</dbReference>
<keyword evidence="4 8" id="KW-0812">Transmembrane</keyword>
<dbReference type="Proteomes" id="UP000321157">
    <property type="component" value="Unassembled WGS sequence"/>
</dbReference>
<organism evidence="10 11">
    <name type="scientific">Aneurinibacillus danicus</name>
    <dbReference type="NCBI Taxonomy" id="267746"/>
    <lineage>
        <taxon>Bacteria</taxon>
        <taxon>Bacillati</taxon>
        <taxon>Bacillota</taxon>
        <taxon>Bacilli</taxon>
        <taxon>Bacillales</taxon>
        <taxon>Paenibacillaceae</taxon>
        <taxon>Aneurinibacillus group</taxon>
        <taxon>Aneurinibacillus</taxon>
    </lineage>
</organism>
<evidence type="ECO:0000259" key="9">
    <source>
        <dbReference type="PROSITE" id="PS50928"/>
    </source>
</evidence>
<feature type="transmembrane region" description="Helical" evidence="8">
    <location>
        <begin position="55"/>
        <end position="76"/>
    </location>
</feature>
<gene>
    <name evidence="10" type="ORF">ADA01nite_19940</name>
</gene>
<evidence type="ECO:0000313" key="11">
    <source>
        <dbReference type="Proteomes" id="UP000321157"/>
    </source>
</evidence>
<dbReference type="InterPro" id="IPR000515">
    <property type="entry name" value="MetI-like"/>
</dbReference>
<dbReference type="SUPFAM" id="SSF161098">
    <property type="entry name" value="MetI-like"/>
    <property type="match status" value="1"/>
</dbReference>
<comment type="similarity">
    <text evidence="8">Belongs to the binding-protein-dependent transport system permease family.</text>
</comment>